<dbReference type="InterPro" id="IPR057514">
    <property type="entry name" value="NTF2_SigF"/>
</dbReference>
<dbReference type="OrthoDB" id="2344312at2759"/>
<sequence length="216" mass="24959">MEQPAKEIGGVIRALTQGNIEQQEQALSSYFLPNASFQHPCGRYPSLKRSPATFASGTESLWLVIAMYRWYRTLSPHLDIKVDRVDFDHRSGLLYVSLRQTFSMWFIPLYKAPVRLVSVLQLTQQSPAPVEDFRHVATAKSKENPKLKNPASKRPKYYIASQEDLYPETDRLQFLIPGLGRCLWLMWCVWSFWVLALGSLVLAPWYLVLNQRPKRS</sequence>
<dbReference type="PANTHER" id="PTHR35393">
    <property type="entry name" value="CHROMOSOME 1, WHOLE GENOME SHOTGUN SEQUENCE"/>
    <property type="match status" value="1"/>
</dbReference>
<keyword evidence="1" id="KW-1133">Transmembrane helix</keyword>
<evidence type="ECO:0000313" key="3">
    <source>
        <dbReference type="EMBL" id="KAH6898180.1"/>
    </source>
</evidence>
<dbReference type="Pfam" id="PF24840">
    <property type="entry name" value="NTF2_SigF"/>
    <property type="match status" value="1"/>
</dbReference>
<accession>A0A9P8WES5</accession>
<keyword evidence="1" id="KW-0472">Membrane</keyword>
<dbReference type="Proteomes" id="UP000777438">
    <property type="component" value="Unassembled WGS sequence"/>
</dbReference>
<comment type="caution">
    <text evidence="3">The sequence shown here is derived from an EMBL/GenBank/DDBJ whole genome shotgun (WGS) entry which is preliminary data.</text>
</comment>
<feature type="transmembrane region" description="Helical" evidence="1">
    <location>
        <begin position="184"/>
        <end position="209"/>
    </location>
</feature>
<evidence type="ECO:0000256" key="1">
    <source>
        <dbReference type="SAM" id="Phobius"/>
    </source>
</evidence>
<organism evidence="3 4">
    <name type="scientific">Thelonectria olida</name>
    <dbReference type="NCBI Taxonomy" id="1576542"/>
    <lineage>
        <taxon>Eukaryota</taxon>
        <taxon>Fungi</taxon>
        <taxon>Dikarya</taxon>
        <taxon>Ascomycota</taxon>
        <taxon>Pezizomycotina</taxon>
        <taxon>Sordariomycetes</taxon>
        <taxon>Hypocreomycetidae</taxon>
        <taxon>Hypocreales</taxon>
        <taxon>Nectriaceae</taxon>
        <taxon>Thelonectria</taxon>
    </lineage>
</organism>
<dbReference type="EMBL" id="JAGPYM010000002">
    <property type="protein sequence ID" value="KAH6898180.1"/>
    <property type="molecule type" value="Genomic_DNA"/>
</dbReference>
<name>A0A9P8WES5_9HYPO</name>
<feature type="domain" description="SigF-like NTF2-like" evidence="2">
    <location>
        <begin position="1"/>
        <end position="125"/>
    </location>
</feature>
<gene>
    <name evidence="3" type="ORF">B0T10DRAFT_577713</name>
</gene>
<dbReference type="AlphaFoldDB" id="A0A9P8WES5"/>
<dbReference type="PANTHER" id="PTHR35393:SF1">
    <property type="entry name" value="SNOAL-LIKE DOMAIN-CONTAINING PROTEIN"/>
    <property type="match status" value="1"/>
</dbReference>
<protein>
    <recommendedName>
        <fullName evidence="2">SigF-like NTF2-like domain-containing protein</fullName>
    </recommendedName>
</protein>
<keyword evidence="1" id="KW-0812">Transmembrane</keyword>
<reference evidence="3 4" key="1">
    <citation type="journal article" date="2021" name="Nat. Commun.">
        <title>Genetic determinants of endophytism in the Arabidopsis root mycobiome.</title>
        <authorList>
            <person name="Mesny F."/>
            <person name="Miyauchi S."/>
            <person name="Thiergart T."/>
            <person name="Pickel B."/>
            <person name="Atanasova L."/>
            <person name="Karlsson M."/>
            <person name="Huettel B."/>
            <person name="Barry K.W."/>
            <person name="Haridas S."/>
            <person name="Chen C."/>
            <person name="Bauer D."/>
            <person name="Andreopoulos W."/>
            <person name="Pangilinan J."/>
            <person name="LaButti K."/>
            <person name="Riley R."/>
            <person name="Lipzen A."/>
            <person name="Clum A."/>
            <person name="Drula E."/>
            <person name="Henrissat B."/>
            <person name="Kohler A."/>
            <person name="Grigoriev I.V."/>
            <person name="Martin F.M."/>
            <person name="Hacquard S."/>
        </authorList>
    </citation>
    <scope>NUCLEOTIDE SEQUENCE [LARGE SCALE GENOMIC DNA]</scope>
    <source>
        <strain evidence="3 4">MPI-CAGE-CH-0241</strain>
    </source>
</reference>
<keyword evidence="4" id="KW-1185">Reference proteome</keyword>
<evidence type="ECO:0000313" key="4">
    <source>
        <dbReference type="Proteomes" id="UP000777438"/>
    </source>
</evidence>
<evidence type="ECO:0000259" key="2">
    <source>
        <dbReference type="Pfam" id="PF24840"/>
    </source>
</evidence>
<proteinExistence type="predicted"/>